<dbReference type="GO" id="GO:0016616">
    <property type="term" value="F:oxidoreductase activity, acting on the CH-OH group of donors, NAD or NADP as acceptor"/>
    <property type="evidence" value="ECO:0007669"/>
    <property type="project" value="TreeGrafter"/>
</dbReference>
<dbReference type="PRINTS" id="PR00081">
    <property type="entry name" value="GDHRDH"/>
</dbReference>
<evidence type="ECO:0000256" key="2">
    <source>
        <dbReference type="ARBA" id="ARBA00023002"/>
    </source>
</evidence>
<dbReference type="InterPro" id="IPR020904">
    <property type="entry name" value="Sc_DH/Rdtase_CS"/>
</dbReference>
<dbReference type="PANTHER" id="PTHR42760:SF133">
    <property type="entry name" value="3-OXOACYL-[ACYL-CARRIER-PROTEIN] REDUCTASE"/>
    <property type="match status" value="1"/>
</dbReference>
<organism evidence="4 5">
    <name type="scientific">Parasphingorhabdus halotolerans</name>
    <dbReference type="NCBI Taxonomy" id="2725558"/>
    <lineage>
        <taxon>Bacteria</taxon>
        <taxon>Pseudomonadati</taxon>
        <taxon>Pseudomonadota</taxon>
        <taxon>Alphaproteobacteria</taxon>
        <taxon>Sphingomonadales</taxon>
        <taxon>Sphingomonadaceae</taxon>
        <taxon>Parasphingorhabdus</taxon>
    </lineage>
</organism>
<dbReference type="FunFam" id="3.40.50.720:FF:000084">
    <property type="entry name" value="Short-chain dehydrogenase reductase"/>
    <property type="match status" value="1"/>
</dbReference>
<dbReference type="EMBL" id="CP051217">
    <property type="protein sequence ID" value="QJB69493.1"/>
    <property type="molecule type" value="Genomic_DNA"/>
</dbReference>
<dbReference type="Proteomes" id="UP000501600">
    <property type="component" value="Chromosome"/>
</dbReference>
<name>A0A6H2DNC7_9SPHN</name>
<dbReference type="InterPro" id="IPR002347">
    <property type="entry name" value="SDR_fam"/>
</dbReference>
<dbReference type="Gene3D" id="3.40.50.720">
    <property type="entry name" value="NAD(P)-binding Rossmann-like Domain"/>
    <property type="match status" value="1"/>
</dbReference>
<keyword evidence="5" id="KW-1185">Reference proteome</keyword>
<comment type="similarity">
    <text evidence="1 3">Belongs to the short-chain dehydrogenases/reductases (SDR) family.</text>
</comment>
<proteinExistence type="inferred from homology"/>
<evidence type="ECO:0000313" key="4">
    <source>
        <dbReference type="EMBL" id="QJB69493.1"/>
    </source>
</evidence>
<dbReference type="SUPFAM" id="SSF51735">
    <property type="entry name" value="NAD(P)-binding Rossmann-fold domains"/>
    <property type="match status" value="1"/>
</dbReference>
<dbReference type="PANTHER" id="PTHR42760">
    <property type="entry name" value="SHORT-CHAIN DEHYDROGENASES/REDUCTASES FAMILY MEMBER"/>
    <property type="match status" value="1"/>
</dbReference>
<keyword evidence="2" id="KW-0560">Oxidoreductase</keyword>
<dbReference type="CDD" id="cd05233">
    <property type="entry name" value="SDR_c"/>
    <property type="match status" value="1"/>
</dbReference>
<dbReference type="AlphaFoldDB" id="A0A6H2DNC7"/>
<sequence>METPFSLAGRTAFVAGASSGLGARFAELFAKAGANIVLGARRTDRTAELVAKIERQGGKALAVPLDVTDEASIIAAYDAAEERFGTVHSIVANAGVAATGRSTDVAIDRVQTLLDTNFKGVYLVAREGAKRLIASGSREKENGRITIIGSITSRLTGEGDSVYAASKAGVTHLARNLAREWVRQGVNVNTIHPGYIPTEIQGDWYDTDGGKAQIAGFHRRRLQDIASLDAMMLYFASDASRCVTGSDIIVDDGQSL</sequence>
<dbReference type="InterPro" id="IPR036291">
    <property type="entry name" value="NAD(P)-bd_dom_sf"/>
</dbReference>
<dbReference type="PROSITE" id="PS00061">
    <property type="entry name" value="ADH_SHORT"/>
    <property type="match status" value="1"/>
</dbReference>
<dbReference type="Pfam" id="PF00106">
    <property type="entry name" value="adh_short"/>
    <property type="match status" value="1"/>
</dbReference>
<dbReference type="RefSeq" id="WP_168819569.1">
    <property type="nucleotide sequence ID" value="NZ_CP051217.1"/>
</dbReference>
<accession>A0A6H2DNC7</accession>
<dbReference type="KEGG" id="phao:HF685_09540"/>
<protein>
    <submittedName>
        <fullName evidence="4">SDR family oxidoreductase</fullName>
    </submittedName>
</protein>
<dbReference type="PRINTS" id="PR00080">
    <property type="entry name" value="SDRFAMILY"/>
</dbReference>
<evidence type="ECO:0000256" key="1">
    <source>
        <dbReference type="ARBA" id="ARBA00006484"/>
    </source>
</evidence>
<reference evidence="4 5" key="1">
    <citation type="submission" date="2020-04" db="EMBL/GenBank/DDBJ databases">
        <title>Genome sequence for Sphingorhabdus sp. strain M1.</title>
        <authorList>
            <person name="Park S.-J."/>
        </authorList>
    </citation>
    <scope>NUCLEOTIDE SEQUENCE [LARGE SCALE GENOMIC DNA]</scope>
    <source>
        <strain evidence="4 5">JK6</strain>
    </source>
</reference>
<evidence type="ECO:0000256" key="3">
    <source>
        <dbReference type="RuleBase" id="RU000363"/>
    </source>
</evidence>
<evidence type="ECO:0000313" key="5">
    <source>
        <dbReference type="Proteomes" id="UP000501600"/>
    </source>
</evidence>
<gene>
    <name evidence="4" type="ORF">HF685_09540</name>
</gene>